<dbReference type="SUPFAM" id="SSF46609">
    <property type="entry name" value="Fe,Mn superoxide dismutase (SOD), N-terminal domain"/>
    <property type="match status" value="1"/>
</dbReference>
<evidence type="ECO:0000313" key="3">
    <source>
        <dbReference type="EMBL" id="OAV92474.1"/>
    </source>
</evidence>
<reference evidence="4 5" key="3">
    <citation type="journal article" date="2017" name="G3 (Bethesda)">
        <title>Comparative analysis highlights variable genome content of wheat rusts and divergence of the mating loci.</title>
        <authorList>
            <person name="Cuomo C.A."/>
            <person name="Bakkeren G."/>
            <person name="Khalil H.B."/>
            <person name="Panwar V."/>
            <person name="Joly D."/>
            <person name="Linning R."/>
            <person name="Sakthikumar S."/>
            <person name="Song X."/>
            <person name="Adiconis X."/>
            <person name="Fan L."/>
            <person name="Goldberg J.M."/>
            <person name="Levin J.Z."/>
            <person name="Young S."/>
            <person name="Zeng Q."/>
            <person name="Anikster Y."/>
            <person name="Bruce M."/>
            <person name="Wang M."/>
            <person name="Yin C."/>
            <person name="McCallum B."/>
            <person name="Szabo L.J."/>
            <person name="Hulbert S."/>
            <person name="Chen X."/>
            <person name="Fellers J.P."/>
        </authorList>
    </citation>
    <scope>NUCLEOTIDE SEQUENCE</scope>
    <source>
        <strain evidence="5">Isolate 1-1 / race 1 (BBBD)</strain>
        <strain evidence="4">isolate 1-1 / race 1 (BBBD)</strain>
    </source>
</reference>
<dbReference type="InterPro" id="IPR036324">
    <property type="entry name" value="Mn/Fe_SOD_N_sf"/>
</dbReference>
<proteinExistence type="predicted"/>
<dbReference type="EnsemblFungi" id="PTTG_05861-t43_1">
    <property type="protein sequence ID" value="PTTG_05861-t43_1-p1"/>
    <property type="gene ID" value="PTTG_05861"/>
</dbReference>
<dbReference type="Gene3D" id="3.55.40.20">
    <property type="entry name" value="Iron/manganese superoxide dismutase, C-terminal domain"/>
    <property type="match status" value="2"/>
</dbReference>
<dbReference type="GO" id="GO:0004784">
    <property type="term" value="F:superoxide dismutase activity"/>
    <property type="evidence" value="ECO:0007669"/>
    <property type="project" value="InterPro"/>
</dbReference>
<dbReference type="Pfam" id="PF02777">
    <property type="entry name" value="Sod_Fe_C"/>
    <property type="match status" value="2"/>
</dbReference>
<dbReference type="InterPro" id="IPR019832">
    <property type="entry name" value="Mn/Fe_SOD_C"/>
</dbReference>
<evidence type="ECO:0000313" key="5">
    <source>
        <dbReference type="Proteomes" id="UP000005240"/>
    </source>
</evidence>
<feature type="region of interest" description="Disordered" evidence="1">
    <location>
        <begin position="216"/>
        <end position="323"/>
    </location>
</feature>
<dbReference type="STRING" id="630390.A0A180GIX4"/>
<sequence>MKPSIIIPQIALSKNTSASRLPPSIVLGSRNPFSGYTPKAALHVSPPTTSLPFSIDQGLEPFISAKTARSLAIDWQDGLLDRLNQHVKGTPAENKSLFDTIVDLAKDRTQVIPFNLASEALNNSFFLNGLKPADPRNAPNRPSDGSLLATAIDETYGSITQFISYFSNAAMGMSSSGYIWLVCDQDGTLGICATYGAGTILVQNREQRGDWPTAIKSSHIGLDSSGRPIPKQQNPSVGQPTGSSAQEISPHSRDHAQGVSSSNMRTFSTTRSLQRPTETTADSSSSDSKPDKVKPAVSFADSLFASPTPSPHPTRQTTSLPVNRAITRKNTNPAERFNHLHPLLNLAVAERAYLADHGVWGKDSYLRNFWKCVDWSKVEQSFVKFAPKPSYQSHSSIWKT</sequence>
<evidence type="ECO:0000256" key="1">
    <source>
        <dbReference type="SAM" id="MobiDB-lite"/>
    </source>
</evidence>
<feature type="compositionally biased region" description="Polar residues" evidence="1">
    <location>
        <begin position="231"/>
        <end position="249"/>
    </location>
</feature>
<protein>
    <recommendedName>
        <fullName evidence="2">Manganese/iron superoxide dismutase C-terminal domain-containing protein</fullName>
    </recommendedName>
</protein>
<keyword evidence="5" id="KW-1185">Reference proteome</keyword>
<feature type="compositionally biased region" description="Polar residues" evidence="1">
    <location>
        <begin position="258"/>
        <end position="275"/>
    </location>
</feature>
<name>A0A180GIX4_PUCT1</name>
<dbReference type="InterPro" id="IPR036314">
    <property type="entry name" value="SOD_C_sf"/>
</dbReference>
<dbReference type="SUPFAM" id="SSF54719">
    <property type="entry name" value="Fe,Mn superoxide dismutase (SOD), C-terminal domain"/>
    <property type="match status" value="1"/>
</dbReference>
<dbReference type="EMBL" id="ADAS02000063">
    <property type="protein sequence ID" value="OAV92474.1"/>
    <property type="molecule type" value="Genomic_DNA"/>
</dbReference>
<feature type="domain" description="Manganese/iron superoxide dismutase C-terminal" evidence="2">
    <location>
        <begin position="328"/>
        <end position="380"/>
    </location>
</feature>
<dbReference type="VEuPathDB" id="FungiDB:PTTG_05861"/>
<accession>A0A180GIX4</accession>
<feature type="compositionally biased region" description="Low complexity" evidence="1">
    <location>
        <begin position="276"/>
        <end position="287"/>
    </location>
</feature>
<feature type="domain" description="Manganese/iron superoxide dismutase C-terminal" evidence="2">
    <location>
        <begin position="148"/>
        <end position="204"/>
    </location>
</feature>
<reference evidence="3" key="2">
    <citation type="submission" date="2016-05" db="EMBL/GenBank/DDBJ databases">
        <title>Comparative analysis highlights variable genome content of wheat rusts and divergence of the mating loci.</title>
        <authorList>
            <person name="Cuomo C.A."/>
            <person name="Bakkeren G."/>
            <person name="Szabo L."/>
            <person name="Khalil H."/>
            <person name="Joly D."/>
            <person name="Goldberg J."/>
            <person name="Young S."/>
            <person name="Zeng Q."/>
            <person name="Fellers J."/>
        </authorList>
    </citation>
    <scope>NUCLEOTIDE SEQUENCE [LARGE SCALE GENOMIC DNA]</scope>
    <source>
        <strain evidence="3">1-1 BBBD Race 1</strain>
    </source>
</reference>
<dbReference type="PANTHER" id="PTHR42769">
    <property type="entry name" value="SUPEROXIDE DISMUTASE"/>
    <property type="match status" value="1"/>
</dbReference>
<reference evidence="4" key="4">
    <citation type="submission" date="2025-05" db="UniProtKB">
        <authorList>
            <consortium name="EnsemblFungi"/>
        </authorList>
    </citation>
    <scope>IDENTIFICATION</scope>
    <source>
        <strain evidence="4">isolate 1-1 / race 1 (BBBD)</strain>
    </source>
</reference>
<dbReference type="PANTHER" id="PTHR42769:SF3">
    <property type="entry name" value="SUPEROXIDE DISMUTASE [FE] 2, CHLOROPLASTIC"/>
    <property type="match status" value="1"/>
</dbReference>
<dbReference type="AlphaFoldDB" id="A0A180GIX4"/>
<organism evidence="3">
    <name type="scientific">Puccinia triticina (isolate 1-1 / race 1 (BBBD))</name>
    <name type="common">Brown leaf rust fungus</name>
    <dbReference type="NCBI Taxonomy" id="630390"/>
    <lineage>
        <taxon>Eukaryota</taxon>
        <taxon>Fungi</taxon>
        <taxon>Dikarya</taxon>
        <taxon>Basidiomycota</taxon>
        <taxon>Pucciniomycotina</taxon>
        <taxon>Pucciniomycetes</taxon>
        <taxon>Pucciniales</taxon>
        <taxon>Pucciniaceae</taxon>
        <taxon>Puccinia</taxon>
    </lineage>
</organism>
<dbReference type="Proteomes" id="UP000005240">
    <property type="component" value="Unassembled WGS sequence"/>
</dbReference>
<dbReference type="OrthoDB" id="275227at2759"/>
<evidence type="ECO:0000259" key="2">
    <source>
        <dbReference type="Pfam" id="PF02777"/>
    </source>
</evidence>
<dbReference type="GO" id="GO:0046872">
    <property type="term" value="F:metal ion binding"/>
    <property type="evidence" value="ECO:0007669"/>
    <property type="project" value="InterPro"/>
</dbReference>
<evidence type="ECO:0000313" key="4">
    <source>
        <dbReference type="EnsemblFungi" id="PTTG_05861-t43_1-p1"/>
    </source>
</evidence>
<reference evidence="3" key="1">
    <citation type="submission" date="2009-11" db="EMBL/GenBank/DDBJ databases">
        <authorList>
            <consortium name="The Broad Institute Genome Sequencing Platform"/>
            <person name="Ward D."/>
            <person name="Feldgarden M."/>
            <person name="Earl A."/>
            <person name="Young S.K."/>
            <person name="Zeng Q."/>
            <person name="Koehrsen M."/>
            <person name="Alvarado L."/>
            <person name="Berlin A."/>
            <person name="Bochicchio J."/>
            <person name="Borenstein D."/>
            <person name="Chapman S.B."/>
            <person name="Chen Z."/>
            <person name="Engels R."/>
            <person name="Freedman E."/>
            <person name="Gellesch M."/>
            <person name="Goldberg J."/>
            <person name="Griggs A."/>
            <person name="Gujja S."/>
            <person name="Heilman E."/>
            <person name="Heiman D."/>
            <person name="Hepburn T."/>
            <person name="Howarth C."/>
            <person name="Jen D."/>
            <person name="Larson L."/>
            <person name="Lewis B."/>
            <person name="Mehta T."/>
            <person name="Park D."/>
            <person name="Pearson M."/>
            <person name="Roberts A."/>
            <person name="Saif S."/>
            <person name="Shea T."/>
            <person name="Shenoy N."/>
            <person name="Sisk P."/>
            <person name="Stolte C."/>
            <person name="Sykes S."/>
            <person name="Thomson T."/>
            <person name="Walk T."/>
            <person name="White J."/>
            <person name="Yandava C."/>
            <person name="Izard J."/>
            <person name="Baranova O.V."/>
            <person name="Blanton J.M."/>
            <person name="Tanner A.C."/>
            <person name="Dewhirst F.E."/>
            <person name="Haas B."/>
            <person name="Nusbaum C."/>
            <person name="Birren B."/>
        </authorList>
    </citation>
    <scope>NUCLEOTIDE SEQUENCE [LARGE SCALE GENOMIC DNA]</scope>
    <source>
        <strain evidence="3">1-1 BBBD Race 1</strain>
    </source>
</reference>
<gene>
    <name evidence="3" type="ORF">PTTG_05861</name>
</gene>